<evidence type="ECO:0000259" key="4">
    <source>
        <dbReference type="SMART" id="SM00646"/>
    </source>
</evidence>
<comment type="caution">
    <text evidence="5">The sequence shown here is derived from an EMBL/GenBank/DDBJ whole genome shotgun (WGS) entry which is preliminary data.</text>
</comment>
<dbReference type="InterPro" id="IPR018337">
    <property type="entry name" value="Cell_wall/Cho-bd_repeat"/>
</dbReference>
<evidence type="ECO:0000313" key="6">
    <source>
        <dbReference type="Proteomes" id="UP000823842"/>
    </source>
</evidence>
<dbReference type="SUPFAM" id="SSF53187">
    <property type="entry name" value="Zn-dependent exopeptidases"/>
    <property type="match status" value="1"/>
</dbReference>
<dbReference type="PANTHER" id="PTHR30404:SF0">
    <property type="entry name" value="N-ACETYLMURAMOYL-L-ALANINE AMIDASE AMIC"/>
    <property type="match status" value="1"/>
</dbReference>
<reference evidence="5" key="2">
    <citation type="submission" date="2021-04" db="EMBL/GenBank/DDBJ databases">
        <authorList>
            <person name="Gilroy R."/>
        </authorList>
    </citation>
    <scope>NUCLEOTIDE SEQUENCE</scope>
    <source>
        <strain evidence="5">ChiSjej1B19-5720</strain>
    </source>
</reference>
<evidence type="ECO:0000256" key="3">
    <source>
        <dbReference type="SAM" id="SignalP"/>
    </source>
</evidence>
<dbReference type="GO" id="GO:0008745">
    <property type="term" value="F:N-acetylmuramoyl-L-alanine amidase activity"/>
    <property type="evidence" value="ECO:0007669"/>
    <property type="project" value="UniProtKB-EC"/>
</dbReference>
<evidence type="ECO:0000313" key="5">
    <source>
        <dbReference type="EMBL" id="HJB27290.1"/>
    </source>
</evidence>
<dbReference type="PANTHER" id="PTHR30404">
    <property type="entry name" value="N-ACETYLMURAMOYL-L-ALANINE AMIDASE"/>
    <property type="match status" value="1"/>
</dbReference>
<dbReference type="InterPro" id="IPR050695">
    <property type="entry name" value="N-acetylmuramoyl_amidase_3"/>
</dbReference>
<dbReference type="AlphaFoldDB" id="A0A9D2LQB8"/>
<dbReference type="Gene3D" id="3.40.630.40">
    <property type="entry name" value="Zn-dependent exopeptidases"/>
    <property type="match status" value="1"/>
</dbReference>
<feature type="chain" id="PRO_5039238095" evidence="3">
    <location>
        <begin position="22"/>
        <end position="324"/>
    </location>
</feature>
<keyword evidence="1" id="KW-0677">Repeat</keyword>
<accession>A0A9D2LQB8</accession>
<dbReference type="Proteomes" id="UP000823842">
    <property type="component" value="Unassembled WGS sequence"/>
</dbReference>
<evidence type="ECO:0000256" key="2">
    <source>
        <dbReference type="ARBA" id="ARBA00022801"/>
    </source>
</evidence>
<dbReference type="GO" id="GO:0030288">
    <property type="term" value="C:outer membrane-bounded periplasmic space"/>
    <property type="evidence" value="ECO:0007669"/>
    <property type="project" value="TreeGrafter"/>
</dbReference>
<feature type="signal peptide" evidence="3">
    <location>
        <begin position="1"/>
        <end position="21"/>
    </location>
</feature>
<keyword evidence="2 5" id="KW-0378">Hydrolase</keyword>
<protein>
    <submittedName>
        <fullName evidence="5">N-acetylmuramoyl-L-alanine amidase</fullName>
        <ecNumber evidence="5">3.5.1.28</ecNumber>
    </submittedName>
</protein>
<reference evidence="5" key="1">
    <citation type="journal article" date="2021" name="PeerJ">
        <title>Extensive microbial diversity within the chicken gut microbiome revealed by metagenomics and culture.</title>
        <authorList>
            <person name="Gilroy R."/>
            <person name="Ravi A."/>
            <person name="Getino M."/>
            <person name="Pursley I."/>
            <person name="Horton D.L."/>
            <person name="Alikhan N.F."/>
            <person name="Baker D."/>
            <person name="Gharbi K."/>
            <person name="Hall N."/>
            <person name="Watson M."/>
            <person name="Adriaenssens E.M."/>
            <person name="Foster-Nyarko E."/>
            <person name="Jarju S."/>
            <person name="Secka A."/>
            <person name="Antonio M."/>
            <person name="Oren A."/>
            <person name="Chaudhuri R.R."/>
            <person name="La Ragione R."/>
            <person name="Hildebrand F."/>
            <person name="Pallen M.J."/>
        </authorList>
    </citation>
    <scope>NUCLEOTIDE SEQUENCE</scope>
    <source>
        <strain evidence="5">ChiSjej1B19-5720</strain>
    </source>
</reference>
<keyword evidence="3" id="KW-0732">Signal</keyword>
<organism evidence="5 6">
    <name type="scientific">Candidatus Blautia faecavium</name>
    <dbReference type="NCBI Taxonomy" id="2838487"/>
    <lineage>
        <taxon>Bacteria</taxon>
        <taxon>Bacillati</taxon>
        <taxon>Bacillota</taxon>
        <taxon>Clostridia</taxon>
        <taxon>Lachnospirales</taxon>
        <taxon>Lachnospiraceae</taxon>
        <taxon>Blautia</taxon>
    </lineage>
</organism>
<gene>
    <name evidence="5" type="ORF">IAA06_00645</name>
</gene>
<dbReference type="InterPro" id="IPR002508">
    <property type="entry name" value="MurNAc-LAA_cat"/>
</dbReference>
<dbReference type="Gene3D" id="2.10.270.10">
    <property type="entry name" value="Cholin Binding"/>
    <property type="match status" value="1"/>
</dbReference>
<proteinExistence type="predicted"/>
<dbReference type="Pfam" id="PF19127">
    <property type="entry name" value="Choline_bind_3"/>
    <property type="match status" value="1"/>
</dbReference>
<dbReference type="CDD" id="cd02696">
    <property type="entry name" value="MurNAc-LAA"/>
    <property type="match status" value="1"/>
</dbReference>
<dbReference type="SMART" id="SM00646">
    <property type="entry name" value="Ami_3"/>
    <property type="match status" value="1"/>
</dbReference>
<dbReference type="Pfam" id="PF01520">
    <property type="entry name" value="Amidase_3"/>
    <property type="match status" value="1"/>
</dbReference>
<evidence type="ECO:0000256" key="1">
    <source>
        <dbReference type="ARBA" id="ARBA00022737"/>
    </source>
</evidence>
<name>A0A9D2LQB8_9FIRM</name>
<dbReference type="EMBL" id="DWYZ01000018">
    <property type="protein sequence ID" value="HJB27290.1"/>
    <property type="molecule type" value="Genomic_DNA"/>
</dbReference>
<feature type="domain" description="MurNAc-LAA" evidence="4">
    <location>
        <begin position="199"/>
        <end position="318"/>
    </location>
</feature>
<dbReference type="SUPFAM" id="SSF69360">
    <property type="entry name" value="Cell wall binding repeat"/>
    <property type="match status" value="1"/>
</dbReference>
<sequence length="324" mass="35432">MKRIAMAILCTILLITGLPQGFLQEAKASSVTGQESHVEIKTINGKKYCFKNGRKVTGMQKVGDDYYFFSGSAKGAMDGGWKIAKGHFRYFDKKTGKMQTNRTINGRKVNSQGIWTPVVVLDPGHSAIVAGGYEPLGPGAGQMKAKDTSGTQGVVTRVEEYKLNLTIAKKLKSLLEKKGYKVILTRTNNKVALSCKQRAEIANKAKADAFVRIHANGSSSSSANGAMTICTTKNSPYVPSLYKKSKALSTQILNAYVKATGCKKEFVWETDSMSGNNWSKVPATIIEMGYMSNPTEDRKMQTASYQKRMVTGIANGIDRFIIYS</sequence>
<dbReference type="EC" id="3.5.1.28" evidence="5"/>
<dbReference type="GO" id="GO:0009253">
    <property type="term" value="P:peptidoglycan catabolic process"/>
    <property type="evidence" value="ECO:0007669"/>
    <property type="project" value="InterPro"/>
</dbReference>